<keyword evidence="11" id="KW-1185">Reference proteome</keyword>
<dbReference type="Pfam" id="PF13231">
    <property type="entry name" value="PMT_2"/>
    <property type="match status" value="1"/>
</dbReference>
<feature type="domain" description="Glycosyltransferase RgtA/B/C/D-like" evidence="9">
    <location>
        <begin position="175"/>
        <end position="289"/>
    </location>
</feature>
<feature type="transmembrane region" description="Helical" evidence="8">
    <location>
        <begin position="173"/>
        <end position="191"/>
    </location>
</feature>
<dbReference type="OrthoDB" id="3760751at2"/>
<dbReference type="GO" id="GO:0016763">
    <property type="term" value="F:pentosyltransferase activity"/>
    <property type="evidence" value="ECO:0007669"/>
    <property type="project" value="TreeGrafter"/>
</dbReference>
<dbReference type="KEGG" id="azm:DM194_25465"/>
<dbReference type="AlphaFoldDB" id="A0A2U9SFU1"/>
<keyword evidence="6 8" id="KW-1133">Transmembrane helix</keyword>
<proteinExistence type="predicted"/>
<evidence type="ECO:0000256" key="7">
    <source>
        <dbReference type="ARBA" id="ARBA00023136"/>
    </source>
</evidence>
<dbReference type="EMBL" id="CP029834">
    <property type="protein sequence ID" value="AWU97647.1"/>
    <property type="molecule type" value="Genomic_DNA"/>
</dbReference>
<dbReference type="GO" id="GO:0009103">
    <property type="term" value="P:lipopolysaccharide biosynthetic process"/>
    <property type="evidence" value="ECO:0007669"/>
    <property type="project" value="UniProtKB-ARBA"/>
</dbReference>
<evidence type="ECO:0000256" key="8">
    <source>
        <dbReference type="SAM" id="Phobius"/>
    </source>
</evidence>
<feature type="transmembrane region" description="Helical" evidence="8">
    <location>
        <begin position="225"/>
        <end position="243"/>
    </location>
</feature>
<keyword evidence="5 8" id="KW-0812">Transmembrane</keyword>
<accession>A0A2U9SFU1</accession>
<evidence type="ECO:0000256" key="3">
    <source>
        <dbReference type="ARBA" id="ARBA00022676"/>
    </source>
</evidence>
<geneLocation type="plasmid" evidence="10 11">
    <name>unnamed4</name>
</geneLocation>
<evidence type="ECO:0000313" key="10">
    <source>
        <dbReference type="EMBL" id="AWU97647.1"/>
    </source>
</evidence>
<gene>
    <name evidence="10" type="ORF">DM194_25465</name>
</gene>
<feature type="transmembrane region" description="Helical" evidence="8">
    <location>
        <begin position="147"/>
        <end position="167"/>
    </location>
</feature>
<dbReference type="PANTHER" id="PTHR33908">
    <property type="entry name" value="MANNOSYLTRANSFERASE YKCB-RELATED"/>
    <property type="match status" value="1"/>
</dbReference>
<evidence type="ECO:0000256" key="6">
    <source>
        <dbReference type="ARBA" id="ARBA00022989"/>
    </source>
</evidence>
<feature type="transmembrane region" description="Helical" evidence="8">
    <location>
        <begin position="431"/>
        <end position="450"/>
    </location>
</feature>
<feature type="transmembrane region" description="Helical" evidence="8">
    <location>
        <begin position="92"/>
        <end position="109"/>
    </location>
</feature>
<evidence type="ECO:0000313" key="11">
    <source>
        <dbReference type="Proteomes" id="UP000249605"/>
    </source>
</evidence>
<dbReference type="GO" id="GO:0005886">
    <property type="term" value="C:plasma membrane"/>
    <property type="evidence" value="ECO:0007669"/>
    <property type="project" value="UniProtKB-SubCell"/>
</dbReference>
<feature type="transmembrane region" description="Helical" evidence="8">
    <location>
        <begin position="363"/>
        <end position="386"/>
    </location>
</feature>
<comment type="subcellular location">
    <subcellularLocation>
        <location evidence="1">Cell membrane</location>
        <topology evidence="1">Multi-pass membrane protein</topology>
    </subcellularLocation>
</comment>
<keyword evidence="2" id="KW-1003">Cell membrane</keyword>
<dbReference type="PANTHER" id="PTHR33908:SF11">
    <property type="entry name" value="MEMBRANE PROTEIN"/>
    <property type="match status" value="1"/>
</dbReference>
<keyword evidence="4" id="KW-0808">Transferase</keyword>
<dbReference type="Proteomes" id="UP000249605">
    <property type="component" value="Plasmid unnamed4"/>
</dbReference>
<evidence type="ECO:0000256" key="2">
    <source>
        <dbReference type="ARBA" id="ARBA00022475"/>
    </source>
</evidence>
<feature type="transmembrane region" description="Helical" evidence="8">
    <location>
        <begin position="273"/>
        <end position="292"/>
    </location>
</feature>
<feature type="transmembrane region" description="Helical" evidence="8">
    <location>
        <begin position="200"/>
        <end position="219"/>
    </location>
</feature>
<protein>
    <recommendedName>
        <fullName evidence="9">Glycosyltransferase RgtA/B/C/D-like domain-containing protein</fullName>
    </recommendedName>
</protein>
<feature type="transmembrane region" description="Helical" evidence="8">
    <location>
        <begin position="406"/>
        <end position="425"/>
    </location>
</feature>
<feature type="transmembrane region" description="Helical" evidence="8">
    <location>
        <begin position="304"/>
        <end position="323"/>
    </location>
</feature>
<dbReference type="InterPro" id="IPR038731">
    <property type="entry name" value="RgtA/B/C-like"/>
</dbReference>
<evidence type="ECO:0000256" key="1">
    <source>
        <dbReference type="ARBA" id="ARBA00004651"/>
    </source>
</evidence>
<organism evidence="10 11">
    <name type="scientific">Azospirillum ramasamyi</name>
    <dbReference type="NCBI Taxonomy" id="682998"/>
    <lineage>
        <taxon>Bacteria</taxon>
        <taxon>Pseudomonadati</taxon>
        <taxon>Pseudomonadota</taxon>
        <taxon>Alphaproteobacteria</taxon>
        <taxon>Rhodospirillales</taxon>
        <taxon>Azospirillaceae</taxon>
        <taxon>Azospirillum</taxon>
    </lineage>
</organism>
<evidence type="ECO:0000256" key="4">
    <source>
        <dbReference type="ARBA" id="ARBA00022679"/>
    </source>
</evidence>
<name>A0A2U9SFU1_9PROT</name>
<evidence type="ECO:0000259" key="9">
    <source>
        <dbReference type="Pfam" id="PF13231"/>
    </source>
</evidence>
<sequence>MDNPLRQWISPWVQGEVNVSQLKRALCRADCHPACRGIRLADGPVLPWQRFHMTSCTGRCFLRPGLGRMRRGSGLTGRTSFLRRLFGDPWDLAAAVGLLALLGLVAVTFRHYGISNDEEVQHVYGAKLIDLYRSGFSDDSAFTYKNLYLYGGLFDMAAVAIAPLLPFDPYETRHLLCALIGVAGVAVVWAVGRRLAGPRAGLLAGLLLALCGPWYGGLFNHTKDVPFAVLMMAAVALLIRLLGQMPRPRLGMVLGFGVVVGLALGIRVGALMLAGYVAAALVGWVLAGGLSVDRLRQGASAALRLLPALPAAYAVMAVFWPWAVLDPLNPLRALADFSHFHYPIRTLLGGTEYWMYEVPRSYLAWYLAIKLPLVMLAGAAVGLLALPGMMRSDLMAGEGGRARAVACGLVALAALFPVVWFTAAHSPGYTAIRHFLFVLPPLAVLGGIGLDRLLGWAGAWRLGVSQRTGRGLSAAALAGIALTLVLVREATVLESLHPNEYVYFNELVGGVAGAVRKYDVDYWANSLPEAVGDLSEVIAEEEARTHHHRTYSVAVCAEPLAFEKLAPPNMRWVTDWTRADFFIAPTQEDCDTLMTGRTVAEVERGGALLAVVKDLRKPEDPAELVEVARLRTGRQQRHWW</sequence>
<evidence type="ECO:0000256" key="5">
    <source>
        <dbReference type="ARBA" id="ARBA00022692"/>
    </source>
</evidence>
<feature type="transmembrane region" description="Helical" evidence="8">
    <location>
        <begin position="250"/>
        <end position="267"/>
    </location>
</feature>
<feature type="transmembrane region" description="Helical" evidence="8">
    <location>
        <begin position="471"/>
        <end position="487"/>
    </location>
</feature>
<reference evidence="10 11" key="1">
    <citation type="submission" date="2018-06" db="EMBL/GenBank/DDBJ databases">
        <title>Complete genome sequencing of Azospirillum sp. M2T2B2.</title>
        <authorList>
            <person name="Heo J."/>
            <person name="Kim S.-J."/>
            <person name="Kwon S.-W."/>
            <person name="Anandham R."/>
        </authorList>
    </citation>
    <scope>NUCLEOTIDE SEQUENCE [LARGE SCALE GENOMIC DNA]</scope>
    <source>
        <strain evidence="10 11">M2T2B2</strain>
        <plasmid evidence="10 11">unnamed4</plasmid>
    </source>
</reference>
<keyword evidence="10" id="KW-0614">Plasmid</keyword>
<keyword evidence="7 8" id="KW-0472">Membrane</keyword>
<dbReference type="InterPro" id="IPR050297">
    <property type="entry name" value="LipidA_mod_glycosyltrf_83"/>
</dbReference>
<keyword evidence="3" id="KW-0328">Glycosyltransferase</keyword>